<name>A0A9P1GWE8_9PEZI</name>
<gene>
    <name evidence="1" type="ORF">PPNO1_LOCUS1355</name>
</gene>
<comment type="caution">
    <text evidence="1">The sequence shown here is derived from an EMBL/GenBank/DDBJ whole genome shotgun (WGS) entry which is preliminary data.</text>
</comment>
<reference evidence="1" key="1">
    <citation type="submission" date="2022-11" db="EMBL/GenBank/DDBJ databases">
        <authorList>
            <person name="Scott C."/>
            <person name="Bruce N."/>
        </authorList>
    </citation>
    <scope>NUCLEOTIDE SEQUENCE</scope>
</reference>
<proteinExistence type="predicted"/>
<evidence type="ECO:0000313" key="2">
    <source>
        <dbReference type="Proteomes" id="UP000838763"/>
    </source>
</evidence>
<dbReference type="EMBL" id="CALLCH030000002">
    <property type="protein sequence ID" value="CAI4211576.1"/>
    <property type="molecule type" value="Genomic_DNA"/>
</dbReference>
<evidence type="ECO:0000313" key="1">
    <source>
        <dbReference type="EMBL" id="CAI4211576.1"/>
    </source>
</evidence>
<dbReference type="Proteomes" id="UP000838763">
    <property type="component" value="Unassembled WGS sequence"/>
</dbReference>
<protein>
    <submittedName>
        <fullName evidence="1">Uncharacterized protein</fullName>
    </submittedName>
</protein>
<organism evidence="1 2">
    <name type="scientific">Parascedosporium putredinis</name>
    <dbReference type="NCBI Taxonomy" id="1442378"/>
    <lineage>
        <taxon>Eukaryota</taxon>
        <taxon>Fungi</taxon>
        <taxon>Dikarya</taxon>
        <taxon>Ascomycota</taxon>
        <taxon>Pezizomycotina</taxon>
        <taxon>Sordariomycetes</taxon>
        <taxon>Hypocreomycetidae</taxon>
        <taxon>Microascales</taxon>
        <taxon>Microascaceae</taxon>
        <taxon>Parascedosporium</taxon>
    </lineage>
</organism>
<dbReference type="AlphaFoldDB" id="A0A9P1GWE8"/>
<keyword evidence="2" id="KW-1185">Reference proteome</keyword>
<sequence length="140" mass="15797">MPPTSATATGIFLDPQDSAPIFQDLYEFSMGIWSLILTIQSLGDFEDTQRSRCRFQKRVAGIEERVNIFARYEVRDIEVPKGMGAEAIIRAQRSLTSAAVRHRPSESSSSFLGQHSEKIKEIVLAEHFMVRSVMSKAQDF</sequence>
<accession>A0A9P1GWE8</accession>